<protein>
    <submittedName>
        <fullName evidence="1">Uncharacterized protein</fullName>
    </submittedName>
</protein>
<dbReference type="Proteomes" id="UP000265520">
    <property type="component" value="Unassembled WGS sequence"/>
</dbReference>
<sequence>MREKGSKMTKVNLKEDCPGGACIAVMFLAVDEVEEDDESGELSSFWFRDGPELPSANLEEVESLLGEKVTFECIFHNSPPA</sequence>
<dbReference type="AlphaFoldDB" id="A0A392M3A9"/>
<evidence type="ECO:0000313" key="2">
    <source>
        <dbReference type="Proteomes" id="UP000265520"/>
    </source>
</evidence>
<name>A0A392M3A9_9FABA</name>
<proteinExistence type="predicted"/>
<evidence type="ECO:0000313" key="1">
    <source>
        <dbReference type="EMBL" id="MCH81745.1"/>
    </source>
</evidence>
<keyword evidence="2" id="KW-1185">Reference proteome</keyword>
<accession>A0A392M3A9</accession>
<reference evidence="1 2" key="1">
    <citation type="journal article" date="2018" name="Front. Plant Sci.">
        <title>Red Clover (Trifolium pratense) and Zigzag Clover (T. medium) - A Picture of Genomic Similarities and Differences.</title>
        <authorList>
            <person name="Dluhosova J."/>
            <person name="Istvanek J."/>
            <person name="Nedelnik J."/>
            <person name="Repkova J."/>
        </authorList>
    </citation>
    <scope>NUCLEOTIDE SEQUENCE [LARGE SCALE GENOMIC DNA]</scope>
    <source>
        <strain evidence="2">cv. 10/8</strain>
        <tissue evidence="1">Leaf</tissue>
    </source>
</reference>
<dbReference type="EMBL" id="LXQA010002716">
    <property type="protein sequence ID" value="MCH81745.1"/>
    <property type="molecule type" value="Genomic_DNA"/>
</dbReference>
<organism evidence="1 2">
    <name type="scientific">Trifolium medium</name>
    <dbReference type="NCBI Taxonomy" id="97028"/>
    <lineage>
        <taxon>Eukaryota</taxon>
        <taxon>Viridiplantae</taxon>
        <taxon>Streptophyta</taxon>
        <taxon>Embryophyta</taxon>
        <taxon>Tracheophyta</taxon>
        <taxon>Spermatophyta</taxon>
        <taxon>Magnoliopsida</taxon>
        <taxon>eudicotyledons</taxon>
        <taxon>Gunneridae</taxon>
        <taxon>Pentapetalae</taxon>
        <taxon>rosids</taxon>
        <taxon>fabids</taxon>
        <taxon>Fabales</taxon>
        <taxon>Fabaceae</taxon>
        <taxon>Papilionoideae</taxon>
        <taxon>50 kb inversion clade</taxon>
        <taxon>NPAAA clade</taxon>
        <taxon>Hologalegina</taxon>
        <taxon>IRL clade</taxon>
        <taxon>Trifolieae</taxon>
        <taxon>Trifolium</taxon>
    </lineage>
</organism>
<gene>
    <name evidence="1" type="ORF">A2U01_0002537</name>
</gene>
<comment type="caution">
    <text evidence="1">The sequence shown here is derived from an EMBL/GenBank/DDBJ whole genome shotgun (WGS) entry which is preliminary data.</text>
</comment>